<dbReference type="Gene3D" id="3.40.50.300">
    <property type="entry name" value="P-loop containing nucleotide triphosphate hydrolases"/>
    <property type="match status" value="1"/>
</dbReference>
<evidence type="ECO:0000313" key="2">
    <source>
        <dbReference type="Proteomes" id="UP000612585"/>
    </source>
</evidence>
<gene>
    <name evidence="1" type="ORF">Vau01_006780</name>
</gene>
<dbReference type="Proteomes" id="UP000612585">
    <property type="component" value="Unassembled WGS sequence"/>
</dbReference>
<protein>
    <submittedName>
        <fullName evidence="1">Uncharacterized protein</fullName>
    </submittedName>
</protein>
<sequence length="103" mass="11383">MALLTELLTAQRNVAVDNTNPSIADRRGLLAIAREYGAHTVAYWFPPDRDGSVARNAARPPKTRVPDVGLYDTLKRLMGPHPAERFDAVYVVRFDGEGGFTVE</sequence>
<keyword evidence="2" id="KW-1185">Reference proteome</keyword>
<organism evidence="1 2">
    <name type="scientific">Virgisporangium aurantiacum</name>
    <dbReference type="NCBI Taxonomy" id="175570"/>
    <lineage>
        <taxon>Bacteria</taxon>
        <taxon>Bacillati</taxon>
        <taxon>Actinomycetota</taxon>
        <taxon>Actinomycetes</taxon>
        <taxon>Micromonosporales</taxon>
        <taxon>Micromonosporaceae</taxon>
        <taxon>Virgisporangium</taxon>
    </lineage>
</organism>
<accession>A0A8J3YYT7</accession>
<reference evidence="1" key="1">
    <citation type="submission" date="2021-01" db="EMBL/GenBank/DDBJ databases">
        <title>Whole genome shotgun sequence of Virgisporangium aurantiacum NBRC 16421.</title>
        <authorList>
            <person name="Komaki H."/>
            <person name="Tamura T."/>
        </authorList>
    </citation>
    <scope>NUCLEOTIDE SEQUENCE</scope>
    <source>
        <strain evidence="1">NBRC 16421</strain>
    </source>
</reference>
<dbReference type="EMBL" id="BOPG01000005">
    <property type="protein sequence ID" value="GIJ53162.1"/>
    <property type="molecule type" value="Genomic_DNA"/>
</dbReference>
<dbReference type="Pfam" id="PF13671">
    <property type="entry name" value="AAA_33"/>
    <property type="match status" value="1"/>
</dbReference>
<dbReference type="InterPro" id="IPR027417">
    <property type="entry name" value="P-loop_NTPase"/>
</dbReference>
<proteinExistence type="predicted"/>
<evidence type="ECO:0000313" key="1">
    <source>
        <dbReference type="EMBL" id="GIJ53162.1"/>
    </source>
</evidence>
<dbReference type="SUPFAM" id="SSF52540">
    <property type="entry name" value="P-loop containing nucleoside triphosphate hydrolases"/>
    <property type="match status" value="1"/>
</dbReference>
<dbReference type="AlphaFoldDB" id="A0A8J3YYT7"/>
<comment type="caution">
    <text evidence="1">The sequence shown here is derived from an EMBL/GenBank/DDBJ whole genome shotgun (WGS) entry which is preliminary data.</text>
</comment>
<name>A0A8J3YYT7_9ACTN</name>